<dbReference type="Gene3D" id="1.10.260.40">
    <property type="entry name" value="lambda repressor-like DNA-binding domains"/>
    <property type="match status" value="1"/>
</dbReference>
<comment type="caution">
    <text evidence="1">The sequence shown here is derived from an EMBL/GenBank/DDBJ whole genome shotgun (WGS) entry which is preliminary data.</text>
</comment>
<dbReference type="InterPro" id="IPR010982">
    <property type="entry name" value="Lambda_DNA-bd_dom_sf"/>
</dbReference>
<gene>
    <name evidence="1" type="ORF">ACCI51_14045</name>
</gene>
<evidence type="ECO:0000313" key="1">
    <source>
        <dbReference type="EMBL" id="MFA0791673.1"/>
    </source>
</evidence>
<dbReference type="Pfam" id="PF15943">
    <property type="entry name" value="YdaS_toxin"/>
    <property type="match status" value="1"/>
</dbReference>
<protein>
    <submittedName>
        <fullName evidence="1">YdaS family helix-turn-helix protein</fullName>
    </submittedName>
</protein>
<name>A0ABV4NRG2_9GAMM</name>
<reference evidence="1 2" key="1">
    <citation type="submission" date="2024-08" db="EMBL/GenBank/DDBJ databases">
        <authorList>
            <person name="Ishaq N."/>
        </authorList>
    </citation>
    <scope>NUCLEOTIDE SEQUENCE [LARGE SCALE GENOMIC DNA]</scope>
    <source>
        <strain evidence="1 2">JCM 30400</strain>
    </source>
</reference>
<sequence length="89" mass="9662">MDRLDRVEKAARKLIEHFGGQKATARALCVSQPTVSNLQHGKHGASAELALCAEFVADGVVRAVDLCPKLAQLFCDVDQQKMLEVQQAS</sequence>
<dbReference type="InterPro" id="IPR031856">
    <property type="entry name" value="YdaS_toxin-like"/>
</dbReference>
<accession>A0ABV4NRG2</accession>
<dbReference type="Proteomes" id="UP001569414">
    <property type="component" value="Unassembled WGS sequence"/>
</dbReference>
<organism evidence="1 2">
    <name type="scientific">Microbulbifer echini</name>
    <dbReference type="NCBI Taxonomy" id="1529067"/>
    <lineage>
        <taxon>Bacteria</taxon>
        <taxon>Pseudomonadati</taxon>
        <taxon>Pseudomonadota</taxon>
        <taxon>Gammaproteobacteria</taxon>
        <taxon>Cellvibrionales</taxon>
        <taxon>Microbulbiferaceae</taxon>
        <taxon>Microbulbifer</taxon>
    </lineage>
</organism>
<keyword evidence="2" id="KW-1185">Reference proteome</keyword>
<evidence type="ECO:0000313" key="2">
    <source>
        <dbReference type="Proteomes" id="UP001569414"/>
    </source>
</evidence>
<dbReference type="SUPFAM" id="SSF47413">
    <property type="entry name" value="lambda repressor-like DNA-binding domains"/>
    <property type="match status" value="1"/>
</dbReference>
<dbReference type="EMBL" id="JBGMEL010000013">
    <property type="protein sequence ID" value="MFA0791673.1"/>
    <property type="molecule type" value="Genomic_DNA"/>
</dbReference>
<proteinExistence type="predicted"/>
<dbReference type="RefSeq" id="WP_371844172.1">
    <property type="nucleotide sequence ID" value="NZ_JBGMEL010000013.1"/>
</dbReference>